<reference evidence="3 4" key="1">
    <citation type="submission" date="2023-09" db="EMBL/GenBank/DDBJ databases">
        <title>Streptomyces sp. nov.: A antagonism against Alternaria gaisen Producing Streptochlin, Isolated from Tamarix root soil.</title>
        <authorList>
            <person name="Chen Y."/>
        </authorList>
    </citation>
    <scope>NUCLEOTIDE SEQUENCE [LARGE SCALE GENOMIC DNA]</scope>
    <source>
        <strain evidence="3 4">TRM76323</strain>
    </source>
</reference>
<keyword evidence="4" id="KW-1185">Reference proteome</keyword>
<evidence type="ECO:0000313" key="4">
    <source>
        <dbReference type="Proteomes" id="UP001250181"/>
    </source>
</evidence>
<gene>
    <name evidence="3" type="ORF">RND61_00245</name>
</gene>
<accession>A0ABU3QCN0</accession>
<evidence type="ECO:0000256" key="1">
    <source>
        <dbReference type="SAM" id="Coils"/>
    </source>
</evidence>
<name>A0ABU3QCN0_9ACTN</name>
<keyword evidence="1" id="KW-0175">Coiled coil</keyword>
<protein>
    <recommendedName>
        <fullName evidence="5">Amino acid ABC transporter permease</fullName>
    </recommendedName>
</protein>
<organism evidence="3 4">
    <name type="scientific">Streptomyces tamarix</name>
    <dbReference type="NCBI Taxonomy" id="3078565"/>
    <lineage>
        <taxon>Bacteria</taxon>
        <taxon>Bacillati</taxon>
        <taxon>Actinomycetota</taxon>
        <taxon>Actinomycetes</taxon>
        <taxon>Kitasatosporales</taxon>
        <taxon>Streptomycetaceae</taxon>
        <taxon>Streptomyces</taxon>
    </lineage>
</organism>
<dbReference type="RefSeq" id="WP_315875521.1">
    <property type="nucleotide sequence ID" value="NZ_JAWCTQ010000001.1"/>
</dbReference>
<proteinExistence type="predicted"/>
<evidence type="ECO:0000256" key="2">
    <source>
        <dbReference type="SAM" id="MobiDB-lite"/>
    </source>
</evidence>
<dbReference type="Proteomes" id="UP001250181">
    <property type="component" value="Unassembled WGS sequence"/>
</dbReference>
<evidence type="ECO:0008006" key="5">
    <source>
        <dbReference type="Google" id="ProtNLM"/>
    </source>
</evidence>
<comment type="caution">
    <text evidence="3">The sequence shown here is derived from an EMBL/GenBank/DDBJ whole genome shotgun (WGS) entry which is preliminary data.</text>
</comment>
<sequence>MEYSQRWQQMFGLPPDDGADARLELASAAADGGGGGTSGQGRLKHTDGPWGRASGTAAELSTSTEKSRSALGPGHDGISTGAAGLASVASLKSVLKSWEDRLAAVRDECDHLEGALRKVAVEMGETDVAVKDTIAPVKAGGAAK</sequence>
<evidence type="ECO:0000313" key="3">
    <source>
        <dbReference type="EMBL" id="MDT9680523.1"/>
    </source>
</evidence>
<feature type="coiled-coil region" evidence="1">
    <location>
        <begin position="88"/>
        <end position="115"/>
    </location>
</feature>
<feature type="region of interest" description="Disordered" evidence="2">
    <location>
        <begin position="26"/>
        <end position="75"/>
    </location>
</feature>
<dbReference type="EMBL" id="JAWCTQ010000001">
    <property type="protein sequence ID" value="MDT9680523.1"/>
    <property type="molecule type" value="Genomic_DNA"/>
</dbReference>